<evidence type="ECO:0000256" key="3">
    <source>
        <dbReference type="ARBA" id="ARBA00022989"/>
    </source>
</evidence>
<accession>A0A3F2RV19</accession>
<evidence type="ECO:0000313" key="10">
    <source>
        <dbReference type="Proteomes" id="UP000277300"/>
    </source>
</evidence>
<dbReference type="SUPFAM" id="SSF54236">
    <property type="entry name" value="Ubiquitin-like"/>
    <property type="match status" value="1"/>
</dbReference>
<evidence type="ECO:0000256" key="1">
    <source>
        <dbReference type="ARBA" id="ARBA00004370"/>
    </source>
</evidence>
<dbReference type="EMBL" id="MBDO02000065">
    <property type="protein sequence ID" value="RLN64792.1"/>
    <property type="molecule type" value="Genomic_DNA"/>
</dbReference>
<dbReference type="GO" id="GO:0016020">
    <property type="term" value="C:membrane"/>
    <property type="evidence" value="ECO:0007669"/>
    <property type="project" value="UniProtKB-SubCell"/>
</dbReference>
<dbReference type="InterPro" id="IPR029071">
    <property type="entry name" value="Ubiquitin-like_domsf"/>
</dbReference>
<feature type="domain" description="Ubiquitin-like" evidence="7">
    <location>
        <begin position="10"/>
        <end position="71"/>
    </location>
</feature>
<dbReference type="PANTHER" id="PTHR12943:SF27">
    <property type="entry name" value="HOMOCYSTEINE-INDUCED ENDOPLASMIC RETICULUM PROTEIN, ISOFORM A"/>
    <property type="match status" value="1"/>
</dbReference>
<dbReference type="EMBL" id="MBAD02001261">
    <property type="protein sequence ID" value="RLN56544.1"/>
    <property type="molecule type" value="Genomic_DNA"/>
</dbReference>
<evidence type="ECO:0000313" key="8">
    <source>
        <dbReference type="EMBL" id="RLN56544.1"/>
    </source>
</evidence>
<protein>
    <recommendedName>
        <fullName evidence="7">Ubiquitin-like domain-containing protein</fullName>
    </recommendedName>
</protein>
<evidence type="ECO:0000313" key="9">
    <source>
        <dbReference type="EMBL" id="RLN64792.1"/>
    </source>
</evidence>
<dbReference type="GO" id="GO:0030968">
    <property type="term" value="P:endoplasmic reticulum unfolded protein response"/>
    <property type="evidence" value="ECO:0007669"/>
    <property type="project" value="TreeGrafter"/>
</dbReference>
<dbReference type="InterPro" id="IPR039751">
    <property type="entry name" value="HERPUD1/2"/>
</dbReference>
<reference evidence="10 11" key="1">
    <citation type="submission" date="2018-07" db="EMBL/GenBank/DDBJ databases">
        <title>Genome sequencing of oomycete isolates from Chile give support for New Zealand origin for Phytophthora kernoviae and make available the first Nothophytophthora sp. genome.</title>
        <authorList>
            <person name="Studholme D.J."/>
            <person name="Sanfuentes E."/>
            <person name="Panda P."/>
            <person name="Hill R."/>
            <person name="Sambles C."/>
            <person name="Grant M."/>
            <person name="Williams N.M."/>
            <person name="Mcdougal R.L."/>
        </authorList>
    </citation>
    <scope>NUCLEOTIDE SEQUENCE [LARGE SCALE GENOMIC DNA]</scope>
    <source>
        <strain evidence="9">Chile6</strain>
        <strain evidence="8">Chile7</strain>
    </source>
</reference>
<dbReference type="PROSITE" id="PS50053">
    <property type="entry name" value="UBIQUITIN_2"/>
    <property type="match status" value="1"/>
</dbReference>
<keyword evidence="4 6" id="KW-0472">Membrane</keyword>
<comment type="caution">
    <text evidence="9">The sequence shown here is derived from an EMBL/GenBank/DDBJ whole genome shotgun (WGS) entry which is preliminary data.</text>
</comment>
<organism evidence="9 10">
    <name type="scientific">Phytophthora kernoviae</name>
    <dbReference type="NCBI Taxonomy" id="325452"/>
    <lineage>
        <taxon>Eukaryota</taxon>
        <taxon>Sar</taxon>
        <taxon>Stramenopiles</taxon>
        <taxon>Oomycota</taxon>
        <taxon>Peronosporomycetes</taxon>
        <taxon>Peronosporales</taxon>
        <taxon>Peronosporaceae</taxon>
        <taxon>Phytophthora</taxon>
    </lineage>
</organism>
<feature type="region of interest" description="Disordered" evidence="5">
    <location>
        <begin position="112"/>
        <end position="137"/>
    </location>
</feature>
<evidence type="ECO:0000259" key="7">
    <source>
        <dbReference type="PROSITE" id="PS50053"/>
    </source>
</evidence>
<dbReference type="AlphaFoldDB" id="A0A3F2RV19"/>
<dbReference type="Gene3D" id="3.10.20.90">
    <property type="entry name" value="Phosphatidylinositol 3-kinase Catalytic Subunit, Chain A, domain 1"/>
    <property type="match status" value="1"/>
</dbReference>
<gene>
    <name evidence="8" type="ORF">BBJ29_002194</name>
    <name evidence="9" type="ORF">BBP00_00003239</name>
</gene>
<dbReference type="PANTHER" id="PTHR12943">
    <property type="entry name" value="HOMOCYSTEINE-RESPONSIVE ENDOPLASMIC RETICULUM-RESIDENT UNIQUITIN-LIKE DOMAIN HERPUD PROTEIN FAMILY MEMBER"/>
    <property type="match status" value="1"/>
</dbReference>
<dbReference type="Proteomes" id="UP000277300">
    <property type="component" value="Unassembled WGS sequence"/>
</dbReference>
<keyword evidence="2 6" id="KW-0812">Transmembrane</keyword>
<evidence type="ECO:0000256" key="6">
    <source>
        <dbReference type="SAM" id="Phobius"/>
    </source>
</evidence>
<evidence type="ECO:0000256" key="4">
    <source>
        <dbReference type="ARBA" id="ARBA00023136"/>
    </source>
</evidence>
<keyword evidence="3 6" id="KW-1133">Transmembrane helix</keyword>
<dbReference type="OrthoDB" id="21589at2759"/>
<sequence length="472" mass="52035">MEASTALTLVNLVVKNVYTPSQTLALSVNAKTRVAELKQRLHEEFPQQPTPSSQKLIFGGKICGDHELLEQILAPVQSSHRKDGDDSEEPVVFHLLVTSTAPKNRVEIPQTKTLEPERQEAVEAADSPRPSHNRVETPTFETPQASAATPFPFHQPAMSQQQQNLYRQSVLMQQQAMVLTQIQYLQYLLMQQRQADSTPGVQHQQQAYGAHFGAPYGNFYGMMPHQMFQAQVHAQPNAAAQAATTPVPAQSAAAAPAEPQERPLIVQMVREVGPLLDFRMAVKMAFMLFIIGQDTPMDRILMLGLLSFISYLHITGIFSKIYEVYNRGRSQNSEPAPNAPADPNAPGAAAAAGAAIAERYGMLTRVLRISPDRGVVQDVKYFVVGLLLSLVPAWHPQPIQGAAPMRENAVPDGAGDVPLQGKARTSRMFHRSLVATLNPAVLSSRRELFNRNSLFLLLLMKVSFTGMVRRLL</sequence>
<proteinExistence type="predicted"/>
<name>A0A3F2RV19_9STRA</name>
<comment type="subcellular location">
    <subcellularLocation>
        <location evidence="1">Membrane</location>
    </subcellularLocation>
</comment>
<evidence type="ECO:0000256" key="5">
    <source>
        <dbReference type="SAM" id="MobiDB-lite"/>
    </source>
</evidence>
<dbReference type="InterPro" id="IPR000626">
    <property type="entry name" value="Ubiquitin-like_dom"/>
</dbReference>
<evidence type="ECO:0000313" key="11">
    <source>
        <dbReference type="Proteomes" id="UP000284657"/>
    </source>
</evidence>
<dbReference type="Pfam" id="PF00240">
    <property type="entry name" value="ubiquitin"/>
    <property type="match status" value="1"/>
</dbReference>
<evidence type="ECO:0000256" key="2">
    <source>
        <dbReference type="ARBA" id="ARBA00022692"/>
    </source>
</evidence>
<feature type="transmembrane region" description="Helical" evidence="6">
    <location>
        <begin position="300"/>
        <end position="322"/>
    </location>
</feature>
<dbReference type="Proteomes" id="UP000284657">
    <property type="component" value="Unassembled WGS sequence"/>
</dbReference>